<dbReference type="AlphaFoldDB" id="A0A0C3K0N3"/>
<dbReference type="EMBL" id="KN831944">
    <property type="protein sequence ID" value="KIO14953.1"/>
    <property type="molecule type" value="Genomic_DNA"/>
</dbReference>
<proteinExistence type="predicted"/>
<name>A0A0C3K0N3_PISTI</name>
<evidence type="ECO:0000313" key="2">
    <source>
        <dbReference type="EMBL" id="KIO14953.1"/>
    </source>
</evidence>
<keyword evidence="1" id="KW-0472">Membrane</keyword>
<dbReference type="Proteomes" id="UP000054217">
    <property type="component" value="Unassembled WGS sequence"/>
</dbReference>
<evidence type="ECO:0000256" key="1">
    <source>
        <dbReference type="SAM" id="Phobius"/>
    </source>
</evidence>
<organism evidence="2 3">
    <name type="scientific">Pisolithus tinctorius Marx 270</name>
    <dbReference type="NCBI Taxonomy" id="870435"/>
    <lineage>
        <taxon>Eukaryota</taxon>
        <taxon>Fungi</taxon>
        <taxon>Dikarya</taxon>
        <taxon>Basidiomycota</taxon>
        <taxon>Agaricomycotina</taxon>
        <taxon>Agaricomycetes</taxon>
        <taxon>Agaricomycetidae</taxon>
        <taxon>Boletales</taxon>
        <taxon>Sclerodermatineae</taxon>
        <taxon>Pisolithaceae</taxon>
        <taxon>Pisolithus</taxon>
    </lineage>
</organism>
<keyword evidence="1" id="KW-1133">Transmembrane helix</keyword>
<reference evidence="3" key="2">
    <citation type="submission" date="2015-01" db="EMBL/GenBank/DDBJ databases">
        <title>Evolutionary Origins and Diversification of the Mycorrhizal Mutualists.</title>
        <authorList>
            <consortium name="DOE Joint Genome Institute"/>
            <consortium name="Mycorrhizal Genomics Consortium"/>
            <person name="Kohler A."/>
            <person name="Kuo A."/>
            <person name="Nagy L.G."/>
            <person name="Floudas D."/>
            <person name="Copeland A."/>
            <person name="Barry K.W."/>
            <person name="Cichocki N."/>
            <person name="Veneault-Fourrey C."/>
            <person name="LaButti K."/>
            <person name="Lindquist E.A."/>
            <person name="Lipzen A."/>
            <person name="Lundell T."/>
            <person name="Morin E."/>
            <person name="Murat C."/>
            <person name="Riley R."/>
            <person name="Ohm R."/>
            <person name="Sun H."/>
            <person name="Tunlid A."/>
            <person name="Henrissat B."/>
            <person name="Grigoriev I.V."/>
            <person name="Hibbett D.S."/>
            <person name="Martin F."/>
        </authorList>
    </citation>
    <scope>NUCLEOTIDE SEQUENCE [LARGE SCALE GENOMIC DNA]</scope>
    <source>
        <strain evidence="3">Marx 270</strain>
    </source>
</reference>
<evidence type="ECO:0000313" key="3">
    <source>
        <dbReference type="Proteomes" id="UP000054217"/>
    </source>
</evidence>
<gene>
    <name evidence="2" type="ORF">M404DRAFT_991690</name>
</gene>
<keyword evidence="3" id="KW-1185">Reference proteome</keyword>
<feature type="transmembrane region" description="Helical" evidence="1">
    <location>
        <begin position="14"/>
        <end position="36"/>
    </location>
</feature>
<keyword evidence="1" id="KW-0812">Transmembrane</keyword>
<dbReference type="InParanoid" id="A0A0C3K0N3"/>
<protein>
    <submittedName>
        <fullName evidence="2">Uncharacterized protein</fullName>
    </submittedName>
</protein>
<reference evidence="2 3" key="1">
    <citation type="submission" date="2014-04" db="EMBL/GenBank/DDBJ databases">
        <authorList>
            <consortium name="DOE Joint Genome Institute"/>
            <person name="Kuo A."/>
            <person name="Kohler A."/>
            <person name="Costa M.D."/>
            <person name="Nagy L.G."/>
            <person name="Floudas D."/>
            <person name="Copeland A."/>
            <person name="Barry K.W."/>
            <person name="Cichocki N."/>
            <person name="Veneault-Fourrey C."/>
            <person name="LaButti K."/>
            <person name="Lindquist E.A."/>
            <person name="Lipzen A."/>
            <person name="Lundell T."/>
            <person name="Morin E."/>
            <person name="Murat C."/>
            <person name="Sun H."/>
            <person name="Tunlid A."/>
            <person name="Henrissat B."/>
            <person name="Grigoriev I.V."/>
            <person name="Hibbett D.S."/>
            <person name="Martin F."/>
            <person name="Nordberg H.P."/>
            <person name="Cantor M.N."/>
            <person name="Hua S.X."/>
        </authorList>
    </citation>
    <scope>NUCLEOTIDE SEQUENCE [LARGE SCALE GENOMIC DNA]</scope>
    <source>
        <strain evidence="2 3">Marx 270</strain>
    </source>
</reference>
<accession>A0A0C3K0N3</accession>
<sequence>MVHGPQNFSGGSSVALRLSSIVLHSCTLIGGLTYLLDPTLRSMCCACKSGSGCQ</sequence>
<dbReference type="HOGENOM" id="CLU_3051309_0_0_1"/>